<keyword evidence="3" id="KW-1185">Reference proteome</keyword>
<accession>A0A2Z7AA96</accession>
<evidence type="ECO:0000256" key="1">
    <source>
        <dbReference type="SAM" id="MobiDB-lite"/>
    </source>
</evidence>
<dbReference type="Pfam" id="PF07145">
    <property type="entry name" value="PAM2"/>
    <property type="match status" value="1"/>
</dbReference>
<sequence>MALVSGRRSTLNPNAQPFIPASVRQVEDFSPEWWNLVTTSTWFHDYWTSQQRGEDDFVENDGFVGGDVVLPDNIDLGVDEDILNMEAQFEEFLQLAETGHGDKAKGMSENGLISNSEALIKSISVPKERDLRSPKEAMRYWEKPAKHVGPKHSPRFIQQPR</sequence>
<proteinExistence type="predicted"/>
<reference evidence="2 3" key="1">
    <citation type="journal article" date="2015" name="Proc. Natl. Acad. Sci. U.S.A.">
        <title>The resurrection genome of Boea hygrometrica: A blueprint for survival of dehydration.</title>
        <authorList>
            <person name="Xiao L."/>
            <person name="Yang G."/>
            <person name="Zhang L."/>
            <person name="Yang X."/>
            <person name="Zhao S."/>
            <person name="Ji Z."/>
            <person name="Zhou Q."/>
            <person name="Hu M."/>
            <person name="Wang Y."/>
            <person name="Chen M."/>
            <person name="Xu Y."/>
            <person name="Jin H."/>
            <person name="Xiao X."/>
            <person name="Hu G."/>
            <person name="Bao F."/>
            <person name="Hu Y."/>
            <person name="Wan P."/>
            <person name="Li L."/>
            <person name="Deng X."/>
            <person name="Kuang T."/>
            <person name="Xiang C."/>
            <person name="Zhu J.K."/>
            <person name="Oliver M.J."/>
            <person name="He Y."/>
        </authorList>
    </citation>
    <scope>NUCLEOTIDE SEQUENCE [LARGE SCALE GENOMIC DNA]</scope>
    <source>
        <strain evidence="3">cv. XS01</strain>
    </source>
</reference>
<name>A0A2Z7AA96_9LAMI</name>
<evidence type="ECO:0000313" key="3">
    <source>
        <dbReference type="Proteomes" id="UP000250235"/>
    </source>
</evidence>
<dbReference type="EMBL" id="KV017478">
    <property type="protein sequence ID" value="KZV18295.1"/>
    <property type="molecule type" value="Genomic_DNA"/>
</dbReference>
<dbReference type="AlphaFoldDB" id="A0A2Z7AA96"/>
<gene>
    <name evidence="2" type="ORF">F511_25399</name>
</gene>
<evidence type="ECO:0000313" key="2">
    <source>
        <dbReference type="EMBL" id="KZV18295.1"/>
    </source>
</evidence>
<dbReference type="InterPro" id="IPR040414">
    <property type="entry name" value="CID1/CID2"/>
</dbReference>
<dbReference type="InterPro" id="IPR009818">
    <property type="entry name" value="PAM2_motif"/>
</dbReference>
<dbReference type="PANTHER" id="PTHR33790:SF10">
    <property type="entry name" value="PROTEIN EARLY RESPONSIVE TO DEHYDRATION 15"/>
    <property type="match status" value="1"/>
</dbReference>
<feature type="region of interest" description="Disordered" evidence="1">
    <location>
        <begin position="137"/>
        <end position="161"/>
    </location>
</feature>
<protein>
    <submittedName>
        <fullName evidence="2">Protein EARLY RESPONSIVE TO DEHYDRATION 15-like</fullName>
    </submittedName>
</protein>
<dbReference type="OrthoDB" id="628205at2759"/>
<organism evidence="2 3">
    <name type="scientific">Dorcoceras hygrometricum</name>
    <dbReference type="NCBI Taxonomy" id="472368"/>
    <lineage>
        <taxon>Eukaryota</taxon>
        <taxon>Viridiplantae</taxon>
        <taxon>Streptophyta</taxon>
        <taxon>Embryophyta</taxon>
        <taxon>Tracheophyta</taxon>
        <taxon>Spermatophyta</taxon>
        <taxon>Magnoliopsida</taxon>
        <taxon>eudicotyledons</taxon>
        <taxon>Gunneridae</taxon>
        <taxon>Pentapetalae</taxon>
        <taxon>asterids</taxon>
        <taxon>lamiids</taxon>
        <taxon>Lamiales</taxon>
        <taxon>Gesneriaceae</taxon>
        <taxon>Didymocarpoideae</taxon>
        <taxon>Trichosporeae</taxon>
        <taxon>Loxocarpinae</taxon>
        <taxon>Dorcoceras</taxon>
    </lineage>
</organism>
<dbReference type="PANTHER" id="PTHR33790">
    <property type="entry name" value="OS05G0344200 PROTEIN"/>
    <property type="match status" value="1"/>
</dbReference>
<dbReference type="Proteomes" id="UP000250235">
    <property type="component" value="Unassembled WGS sequence"/>
</dbReference>